<reference evidence="1" key="1">
    <citation type="submission" date="2022-06" db="EMBL/GenBank/DDBJ databases">
        <title>Lutimaribacter sp. EGI FJ00013, a novel bacterium isolated from a salt lake sediment enrichment.</title>
        <authorList>
            <person name="Gao L."/>
            <person name="Fang B.-Z."/>
            <person name="Li W.-J."/>
        </authorList>
    </citation>
    <scope>NUCLEOTIDE SEQUENCE</scope>
    <source>
        <strain evidence="1">EGI FJ00013</strain>
    </source>
</reference>
<accession>A0ACC5ZVD4</accession>
<dbReference type="Proteomes" id="UP001203036">
    <property type="component" value="Unassembled WGS sequence"/>
</dbReference>
<dbReference type="EMBL" id="JAMQGO010000003">
    <property type="protein sequence ID" value="MCM2561918.1"/>
    <property type="molecule type" value="Genomic_DNA"/>
</dbReference>
<sequence>MSISGALSNALSGLTAASRGAQVVSSNVSNATNEGYMPRSLELASRVIGGHGGVTVTGMTRHVDLALQSDRRLVDADNANAQTRSSFLEPVSDIAGLPGAPGALGTILAEFDAALVSAASQPNVTTRLDIAVSRAKEVAQALNTMSGDFQQLREKADRTIDTQVMRLNTLLEDLEGMNARISPATGHEKAALLDQRDRMLDEISQIVPIRVASRANDAVALYTPKGAILLEGQAAEIGFAPTPTIMPHMTAAAGLLSGLTINGNPVSVDPAGGSLGGGSLGALFDMRDRTLVRAQAGLDAVARDLAERFQVTSLDPTLSSGDAGLFTDAGASVVPVNETGLAGRLSVHAAVDPDSGGATWRMRDGLAAVTQGSTGDGRLLTAMSAALGATQKPESPALPAVGRSLHGLVADLQSNAASDLNEQHRRNAFVTAQRDALLTLEREGGVDTDAEMQNLMRLEQSYAANARVIETVGKLIDTLMRI</sequence>
<gene>
    <name evidence="1" type="primary">flgK</name>
    <name evidence="1" type="ORF">M8744_07165</name>
</gene>
<protein>
    <submittedName>
        <fullName evidence="1">Flagellar hook-associated protein FlgK</fullName>
    </submittedName>
</protein>
<comment type="caution">
    <text evidence="1">The sequence shown here is derived from an EMBL/GenBank/DDBJ whole genome shotgun (WGS) entry which is preliminary data.</text>
</comment>
<name>A0ACC5ZVD4_9RHOB</name>
<keyword evidence="2" id="KW-1185">Reference proteome</keyword>
<organism evidence="1 2">
    <name type="scientific">Lutimaribacter degradans</name>
    <dbReference type="NCBI Taxonomy" id="2945989"/>
    <lineage>
        <taxon>Bacteria</taxon>
        <taxon>Pseudomonadati</taxon>
        <taxon>Pseudomonadota</taxon>
        <taxon>Alphaproteobacteria</taxon>
        <taxon>Rhodobacterales</taxon>
        <taxon>Roseobacteraceae</taxon>
        <taxon>Lutimaribacter</taxon>
    </lineage>
</organism>
<evidence type="ECO:0000313" key="2">
    <source>
        <dbReference type="Proteomes" id="UP001203036"/>
    </source>
</evidence>
<evidence type="ECO:0000313" key="1">
    <source>
        <dbReference type="EMBL" id="MCM2561918.1"/>
    </source>
</evidence>
<keyword evidence="1" id="KW-0282">Flagellum</keyword>
<keyword evidence="1" id="KW-0969">Cilium</keyword>
<keyword evidence="1" id="KW-0966">Cell projection</keyword>
<proteinExistence type="predicted"/>